<evidence type="ECO:0000256" key="4">
    <source>
        <dbReference type="SAM" id="MobiDB-lite"/>
    </source>
</evidence>
<dbReference type="EMBL" id="WIGN01000121">
    <property type="protein sequence ID" value="KAF6808247.1"/>
    <property type="molecule type" value="Genomic_DNA"/>
</dbReference>
<accession>A0A8H6MT81</accession>
<feature type="domain" description="Helicase C-terminal" evidence="6">
    <location>
        <begin position="613"/>
        <end position="779"/>
    </location>
</feature>
<keyword evidence="1" id="KW-0547">Nucleotide-binding</keyword>
<feature type="domain" description="Helicase ATP-binding" evidence="5">
    <location>
        <begin position="257"/>
        <end position="413"/>
    </location>
</feature>
<dbReference type="InterPro" id="IPR050628">
    <property type="entry name" value="SNF2_RAD54_helicase_TF"/>
</dbReference>
<feature type="compositionally biased region" description="Polar residues" evidence="4">
    <location>
        <begin position="570"/>
        <end position="582"/>
    </location>
</feature>
<dbReference type="PANTHER" id="PTHR45626:SF22">
    <property type="entry name" value="DNA REPAIR PROTEIN RAD5"/>
    <property type="match status" value="1"/>
</dbReference>
<reference evidence="7 8" key="1">
    <citation type="journal article" date="2020" name="Phytopathology">
        <title>Genome Sequence Resources of Colletotrichum truncatum, C. plurivorum, C. musicola, and C. sojae: Four Species Pathogenic to Soybean (Glycine max).</title>
        <authorList>
            <person name="Rogerio F."/>
            <person name="Boufleur T.R."/>
            <person name="Ciampi-Guillardi M."/>
            <person name="Sukno S.A."/>
            <person name="Thon M.R."/>
            <person name="Massola Junior N.S."/>
            <person name="Baroncelli R."/>
        </authorList>
    </citation>
    <scope>NUCLEOTIDE SEQUENCE [LARGE SCALE GENOMIC DNA]</scope>
    <source>
        <strain evidence="7 8">LFN0009</strain>
    </source>
</reference>
<dbReference type="GO" id="GO:0005524">
    <property type="term" value="F:ATP binding"/>
    <property type="evidence" value="ECO:0007669"/>
    <property type="project" value="UniProtKB-KW"/>
</dbReference>
<protein>
    <submittedName>
        <fullName evidence="7">DNA repair protein rad5</fullName>
    </submittedName>
</protein>
<comment type="caution">
    <text evidence="7">The sequence shown here is derived from an EMBL/GenBank/DDBJ whole genome shotgun (WGS) entry which is preliminary data.</text>
</comment>
<evidence type="ECO:0000256" key="2">
    <source>
        <dbReference type="ARBA" id="ARBA00022801"/>
    </source>
</evidence>
<dbReference type="InterPro" id="IPR027417">
    <property type="entry name" value="P-loop_NTPase"/>
</dbReference>
<keyword evidence="3" id="KW-0067">ATP-binding</keyword>
<keyword evidence="2" id="KW-0378">Hydrolase</keyword>
<name>A0A8H6MT81_9PEZI</name>
<dbReference type="SMART" id="SM00490">
    <property type="entry name" value="HELICc"/>
    <property type="match status" value="1"/>
</dbReference>
<dbReference type="InterPro" id="IPR049730">
    <property type="entry name" value="SNF2/RAD54-like_C"/>
</dbReference>
<evidence type="ECO:0000259" key="6">
    <source>
        <dbReference type="PROSITE" id="PS51194"/>
    </source>
</evidence>
<evidence type="ECO:0000313" key="8">
    <source>
        <dbReference type="Proteomes" id="UP000652219"/>
    </source>
</evidence>
<dbReference type="SUPFAM" id="SSF52540">
    <property type="entry name" value="P-loop containing nucleoside triphosphate hydrolases"/>
    <property type="match status" value="2"/>
</dbReference>
<dbReference type="Gene3D" id="3.40.50.10810">
    <property type="entry name" value="Tandem AAA-ATPase domain"/>
    <property type="match status" value="2"/>
</dbReference>
<dbReference type="Gene3D" id="3.40.50.300">
    <property type="entry name" value="P-loop containing nucleotide triphosphate hydrolases"/>
    <property type="match status" value="1"/>
</dbReference>
<dbReference type="GO" id="GO:0006281">
    <property type="term" value="P:DNA repair"/>
    <property type="evidence" value="ECO:0007669"/>
    <property type="project" value="TreeGrafter"/>
</dbReference>
<proteinExistence type="predicted"/>
<dbReference type="PROSITE" id="PS51194">
    <property type="entry name" value="HELICASE_CTER"/>
    <property type="match status" value="1"/>
</dbReference>
<dbReference type="Pfam" id="PF00176">
    <property type="entry name" value="SNF2-rel_dom"/>
    <property type="match status" value="1"/>
</dbReference>
<sequence length="797" mass="88803">MQRTFDTAFRVHEEVETHEGPDEICFGALYGSYALPKGIQLAKELLDHQPPGCEGFVTFEVRAKDGYHVLRLTDSSDDCAVLNTRSTSKLTAIEEVVSVRFEAAVEVEKLRKRKKDTKAKVNPLEITINIYGLWSVADDVQSKLSAASAFLQHPKALLRGKAYRNPQVLELDESQIDMRCFVGITNDSASARRAMISDEVNTIFGSLEDDASQGMEWDFEMPEQLLVQLRPHQQQGVRFVLQRESHDGSLMEGILNRKSSDGSYGGIIADVMGLGKTLTLLTAILQSLPTGETFQRFHETTGNLASSTVRTRATLVVVSSAQLLESWSSEIKERFSPQTFKTVIFHGQNRQQETQSLEAADIVLTTYGTIAAEQKGRKTLQNMHWFRIVLDEGTPIQNKLDELASLAAFLQLPPYPTKASFQKSILDPLYQGGPDFSKPLRIWLRAFCIRRTEILLQLPPSREEIVNPEFSDSEQQRYDDVLRQTRREMDNVVCQAKSIKKYNVLFTAILKLRRLCNTGTLPGATSSGKYLDDARQRDTGCERCAAATDEDSKLLLTAFQFCPDCERPLQIQSPRSEPSSRLSIGAHSPQPSLSPAPSSPSSFSEGHSEKLSCVTRNVLASEPGSKHIVFSYWTSTLDALAQILERAGVAHVQVDGRRGYSERSRRLKIFREDPEVTVLVMSIETGALGLNLTAANRVHLVEPQWNPSVEEQAVARALRMGQEREVVIFRYIMKGTVEQNIVSLQKKKRAQAKFLFDVGSAEELNGKLEVRPSSLSSHAAATYKSTAGSEVCSGLEH</sequence>
<gene>
    <name evidence="7" type="ORF">CSOJ01_07660</name>
</gene>
<evidence type="ECO:0000256" key="3">
    <source>
        <dbReference type="ARBA" id="ARBA00022840"/>
    </source>
</evidence>
<evidence type="ECO:0000313" key="7">
    <source>
        <dbReference type="EMBL" id="KAF6808247.1"/>
    </source>
</evidence>
<dbReference type="Proteomes" id="UP000652219">
    <property type="component" value="Unassembled WGS sequence"/>
</dbReference>
<dbReference type="InterPro" id="IPR000330">
    <property type="entry name" value="SNF2_N"/>
</dbReference>
<dbReference type="InterPro" id="IPR014001">
    <property type="entry name" value="Helicase_ATP-bd"/>
</dbReference>
<dbReference type="PANTHER" id="PTHR45626">
    <property type="entry name" value="TRANSCRIPTION TERMINATION FACTOR 2-RELATED"/>
    <property type="match status" value="1"/>
</dbReference>
<dbReference type="GO" id="GO:0008094">
    <property type="term" value="F:ATP-dependent activity, acting on DNA"/>
    <property type="evidence" value="ECO:0007669"/>
    <property type="project" value="TreeGrafter"/>
</dbReference>
<dbReference type="GO" id="GO:0016787">
    <property type="term" value="F:hydrolase activity"/>
    <property type="evidence" value="ECO:0007669"/>
    <property type="project" value="UniProtKB-KW"/>
</dbReference>
<evidence type="ECO:0000256" key="1">
    <source>
        <dbReference type="ARBA" id="ARBA00022741"/>
    </source>
</evidence>
<dbReference type="CDD" id="cd18793">
    <property type="entry name" value="SF2_C_SNF"/>
    <property type="match status" value="1"/>
</dbReference>
<evidence type="ECO:0000259" key="5">
    <source>
        <dbReference type="PROSITE" id="PS51192"/>
    </source>
</evidence>
<dbReference type="SMART" id="SM00487">
    <property type="entry name" value="DEXDc"/>
    <property type="match status" value="1"/>
</dbReference>
<dbReference type="GO" id="GO:0005634">
    <property type="term" value="C:nucleus"/>
    <property type="evidence" value="ECO:0007669"/>
    <property type="project" value="TreeGrafter"/>
</dbReference>
<feature type="region of interest" description="Disordered" evidence="4">
    <location>
        <begin position="570"/>
        <end position="607"/>
    </location>
</feature>
<organism evidence="7 8">
    <name type="scientific">Colletotrichum sojae</name>
    <dbReference type="NCBI Taxonomy" id="2175907"/>
    <lineage>
        <taxon>Eukaryota</taxon>
        <taxon>Fungi</taxon>
        <taxon>Dikarya</taxon>
        <taxon>Ascomycota</taxon>
        <taxon>Pezizomycotina</taxon>
        <taxon>Sordariomycetes</taxon>
        <taxon>Hypocreomycetidae</taxon>
        <taxon>Glomerellales</taxon>
        <taxon>Glomerellaceae</taxon>
        <taxon>Colletotrichum</taxon>
        <taxon>Colletotrichum orchidearum species complex</taxon>
    </lineage>
</organism>
<keyword evidence="8" id="KW-1185">Reference proteome</keyword>
<dbReference type="InterPro" id="IPR001650">
    <property type="entry name" value="Helicase_C-like"/>
</dbReference>
<dbReference type="CDD" id="cd18008">
    <property type="entry name" value="DEXDc_SHPRH-like"/>
    <property type="match status" value="1"/>
</dbReference>
<dbReference type="AlphaFoldDB" id="A0A8H6MT81"/>
<dbReference type="PROSITE" id="PS51192">
    <property type="entry name" value="HELICASE_ATP_BIND_1"/>
    <property type="match status" value="1"/>
</dbReference>
<dbReference type="Pfam" id="PF00271">
    <property type="entry name" value="Helicase_C"/>
    <property type="match status" value="1"/>
</dbReference>
<dbReference type="InterPro" id="IPR038718">
    <property type="entry name" value="SNF2-like_sf"/>
</dbReference>